<name>A0ABV4AI80_9GAMM</name>
<protein>
    <recommendedName>
        <fullName evidence="4">Transporter</fullName>
    </recommendedName>
</protein>
<dbReference type="EMBL" id="JBGCUO010000001">
    <property type="protein sequence ID" value="MEY1661335.1"/>
    <property type="molecule type" value="Genomic_DNA"/>
</dbReference>
<feature type="signal peptide" evidence="1">
    <location>
        <begin position="1"/>
        <end position="42"/>
    </location>
</feature>
<evidence type="ECO:0000256" key="1">
    <source>
        <dbReference type="SAM" id="SignalP"/>
    </source>
</evidence>
<dbReference type="RefSeq" id="WP_369454593.1">
    <property type="nucleotide sequence ID" value="NZ_JBGCUO010000001.1"/>
</dbReference>
<dbReference type="Proteomes" id="UP001562065">
    <property type="component" value="Unassembled WGS sequence"/>
</dbReference>
<evidence type="ECO:0000313" key="3">
    <source>
        <dbReference type="Proteomes" id="UP001562065"/>
    </source>
</evidence>
<feature type="chain" id="PRO_5045060622" description="Transporter" evidence="1">
    <location>
        <begin position="43"/>
        <end position="257"/>
    </location>
</feature>
<sequence>MFDFHHAADRAARRAAFIRATARLTSLSLTASAALLPLSAQAGRPWNTDDAGVIDAGACQLEAWTEQVRHDGHTAPAYWLNPGCTPVERTELSFGVGWDDDDDTHLTAWQVKHQLRDLSDQAPGFALSLGSDRDRRIHDDLLGDMTFNGITSVPLQGEALVAHVNLGVTHHRDEDHGWETRANWGSALEWQWLPQTHIGAEMFGLGGQRPSWQLGARHELLADRLQLDVSFGAPVGRWHEERTLTLGVVVVSPAFLH</sequence>
<keyword evidence="1" id="KW-0732">Signal</keyword>
<evidence type="ECO:0000313" key="2">
    <source>
        <dbReference type="EMBL" id="MEY1661335.1"/>
    </source>
</evidence>
<accession>A0ABV4AI80</accession>
<organism evidence="2 3">
    <name type="scientific">Isoalcanivorax beigongshangi</name>
    <dbReference type="NCBI Taxonomy" id="3238810"/>
    <lineage>
        <taxon>Bacteria</taxon>
        <taxon>Pseudomonadati</taxon>
        <taxon>Pseudomonadota</taxon>
        <taxon>Gammaproteobacteria</taxon>
        <taxon>Oceanospirillales</taxon>
        <taxon>Alcanivoracaceae</taxon>
        <taxon>Isoalcanivorax</taxon>
    </lineage>
</organism>
<keyword evidence="3" id="KW-1185">Reference proteome</keyword>
<comment type="caution">
    <text evidence="2">The sequence shown here is derived from an EMBL/GenBank/DDBJ whole genome shotgun (WGS) entry which is preliminary data.</text>
</comment>
<proteinExistence type="predicted"/>
<evidence type="ECO:0008006" key="4">
    <source>
        <dbReference type="Google" id="ProtNLM"/>
    </source>
</evidence>
<reference evidence="2 3" key="1">
    <citation type="submission" date="2024-07" db="EMBL/GenBank/DDBJ databases">
        <authorList>
            <person name="Ren Q."/>
        </authorList>
    </citation>
    <scope>NUCLEOTIDE SEQUENCE [LARGE SCALE GENOMIC DNA]</scope>
    <source>
        <strain evidence="2 3">REN37</strain>
    </source>
</reference>
<gene>
    <name evidence="2" type="ORF">AB5I84_04145</name>
</gene>